<name>A0A3S3TT93_9FLAO</name>
<dbReference type="OrthoDB" id="1427655at2"/>
<dbReference type="EMBL" id="SBII01000012">
    <property type="protein sequence ID" value="RWW92305.1"/>
    <property type="molecule type" value="Genomic_DNA"/>
</dbReference>
<proteinExistence type="predicted"/>
<evidence type="ECO:0000313" key="3">
    <source>
        <dbReference type="Proteomes" id="UP000287527"/>
    </source>
</evidence>
<gene>
    <name evidence="2" type="ORF">EPI11_15445</name>
</gene>
<evidence type="ECO:0000256" key="1">
    <source>
        <dbReference type="SAM" id="SignalP"/>
    </source>
</evidence>
<dbReference type="InterPro" id="IPR008969">
    <property type="entry name" value="CarboxyPept-like_regulatory"/>
</dbReference>
<dbReference type="RefSeq" id="WP_128390886.1">
    <property type="nucleotide sequence ID" value="NZ_SBII01000012.1"/>
</dbReference>
<keyword evidence="3" id="KW-1185">Reference proteome</keyword>
<accession>A0A3S3TT93</accession>
<keyword evidence="1" id="KW-0732">Signal</keyword>
<reference evidence="2 3" key="1">
    <citation type="submission" date="2019-01" db="EMBL/GenBank/DDBJ databases">
        <title>Flavobacterium sp. nov.,isolated from freshwater.</title>
        <authorList>
            <person name="Zhang R."/>
            <person name="Du Z.-J."/>
        </authorList>
    </citation>
    <scope>NUCLEOTIDE SEQUENCE [LARGE SCALE GENOMIC DNA]</scope>
    <source>
        <strain evidence="2 3">1E403</strain>
    </source>
</reference>
<sequence>MINRLYCVLLLLIALPVIAQDRQLLHGKTLLDNTEVSGVFVINKNTGIETKTNASGNFSILASPGDILIFYNSKIIVREIKLTQTSFTIQPFVITVNYTANELDELVIEKNITSESLGLVSKGQKKNTPRERRLFTAGDFKPIHLLGLLGGSLNVDAIINKINGRTDKIKKEIVIERKMAFMDRINNIYSEEDIVREFKVPKEYVQGFVFYVSEDPEFAANMKAQNTTMAKFLMTGLAEKYLKLIPNE</sequence>
<evidence type="ECO:0008006" key="4">
    <source>
        <dbReference type="Google" id="ProtNLM"/>
    </source>
</evidence>
<feature type="chain" id="PRO_5018705367" description="Carboxypeptidase-like regulatory domain-containing protein" evidence="1">
    <location>
        <begin position="20"/>
        <end position="248"/>
    </location>
</feature>
<dbReference type="SUPFAM" id="SSF49464">
    <property type="entry name" value="Carboxypeptidase regulatory domain-like"/>
    <property type="match status" value="1"/>
</dbReference>
<protein>
    <recommendedName>
        <fullName evidence="4">Carboxypeptidase-like regulatory domain-containing protein</fullName>
    </recommendedName>
</protein>
<dbReference type="Proteomes" id="UP000287527">
    <property type="component" value="Unassembled WGS sequence"/>
</dbReference>
<comment type="caution">
    <text evidence="2">The sequence shown here is derived from an EMBL/GenBank/DDBJ whole genome shotgun (WGS) entry which is preliminary data.</text>
</comment>
<feature type="signal peptide" evidence="1">
    <location>
        <begin position="1"/>
        <end position="19"/>
    </location>
</feature>
<dbReference type="AlphaFoldDB" id="A0A3S3TT93"/>
<evidence type="ECO:0000313" key="2">
    <source>
        <dbReference type="EMBL" id="RWW92305.1"/>
    </source>
</evidence>
<organism evidence="2 3">
    <name type="scientific">Flavobacterium cerinum</name>
    <dbReference type="NCBI Taxonomy" id="2502784"/>
    <lineage>
        <taxon>Bacteria</taxon>
        <taxon>Pseudomonadati</taxon>
        <taxon>Bacteroidota</taxon>
        <taxon>Flavobacteriia</taxon>
        <taxon>Flavobacteriales</taxon>
        <taxon>Flavobacteriaceae</taxon>
        <taxon>Flavobacterium</taxon>
    </lineage>
</organism>